<dbReference type="OrthoDB" id="5933722at2"/>
<accession>A0A561PP55</accession>
<feature type="transmembrane region" description="Helical" evidence="7">
    <location>
        <begin position="439"/>
        <end position="464"/>
    </location>
</feature>
<evidence type="ECO:0000259" key="8">
    <source>
        <dbReference type="Pfam" id="PF02687"/>
    </source>
</evidence>
<comment type="caution">
    <text evidence="10">The sequence shown here is derived from an EMBL/GenBank/DDBJ whole genome shotgun (WGS) entry which is preliminary data.</text>
</comment>
<evidence type="ECO:0000313" key="11">
    <source>
        <dbReference type="Proteomes" id="UP000320811"/>
    </source>
</evidence>
<dbReference type="PANTHER" id="PTHR30572:SF18">
    <property type="entry name" value="ABC-TYPE MACROLIDE FAMILY EXPORT SYSTEM PERMEASE COMPONENT 2"/>
    <property type="match status" value="1"/>
</dbReference>
<feature type="transmembrane region" description="Helical" evidence="7">
    <location>
        <begin position="358"/>
        <end position="381"/>
    </location>
</feature>
<feature type="domain" description="MacB-like periplasmic core" evidence="9">
    <location>
        <begin position="453"/>
        <end position="614"/>
    </location>
</feature>
<name>A0A561PP55_9BACT</name>
<dbReference type="Pfam" id="PF02687">
    <property type="entry name" value="FtsX"/>
    <property type="match status" value="2"/>
</dbReference>
<feature type="transmembrane region" description="Helical" evidence="7">
    <location>
        <begin position="393"/>
        <end position="419"/>
    </location>
</feature>
<feature type="domain" description="ABC3 transporter permease C-terminal" evidence="8">
    <location>
        <begin position="690"/>
        <end position="803"/>
    </location>
</feature>
<feature type="domain" description="MacB-like periplasmic core" evidence="9">
    <location>
        <begin position="24"/>
        <end position="247"/>
    </location>
</feature>
<keyword evidence="11" id="KW-1185">Reference proteome</keyword>
<keyword evidence="2" id="KW-1003">Cell membrane</keyword>
<feature type="transmembrane region" description="Helical" evidence="7">
    <location>
        <begin position="686"/>
        <end position="706"/>
    </location>
</feature>
<keyword evidence="4 7" id="KW-1133">Transmembrane helix</keyword>
<evidence type="ECO:0000256" key="5">
    <source>
        <dbReference type="ARBA" id="ARBA00023136"/>
    </source>
</evidence>
<gene>
    <name evidence="10" type="ORF">FHW36_105332</name>
</gene>
<evidence type="ECO:0000256" key="3">
    <source>
        <dbReference type="ARBA" id="ARBA00022692"/>
    </source>
</evidence>
<dbReference type="Pfam" id="PF12704">
    <property type="entry name" value="MacB_PCD"/>
    <property type="match status" value="2"/>
</dbReference>
<feature type="transmembrane region" description="Helical" evidence="7">
    <location>
        <begin position="771"/>
        <end position="791"/>
    </location>
</feature>
<feature type="region of interest" description="Disordered" evidence="6">
    <location>
        <begin position="97"/>
        <end position="116"/>
    </location>
</feature>
<evidence type="ECO:0000256" key="6">
    <source>
        <dbReference type="SAM" id="MobiDB-lite"/>
    </source>
</evidence>
<feature type="transmembrane region" description="Helical" evidence="7">
    <location>
        <begin position="742"/>
        <end position="759"/>
    </location>
</feature>
<dbReference type="InterPro" id="IPR050250">
    <property type="entry name" value="Macrolide_Exporter_MacB"/>
</dbReference>
<comment type="subcellular location">
    <subcellularLocation>
        <location evidence="1">Cell membrane</location>
        <topology evidence="1">Multi-pass membrane protein</topology>
    </subcellularLocation>
</comment>
<dbReference type="Proteomes" id="UP000320811">
    <property type="component" value="Unassembled WGS sequence"/>
</dbReference>
<evidence type="ECO:0000313" key="10">
    <source>
        <dbReference type="EMBL" id="TWF39892.1"/>
    </source>
</evidence>
<dbReference type="InterPro" id="IPR003838">
    <property type="entry name" value="ABC3_permease_C"/>
</dbReference>
<dbReference type="RefSeq" id="WP_145671069.1">
    <property type="nucleotide sequence ID" value="NZ_VIWO01000005.1"/>
</dbReference>
<dbReference type="PANTHER" id="PTHR30572">
    <property type="entry name" value="MEMBRANE COMPONENT OF TRANSPORTER-RELATED"/>
    <property type="match status" value="1"/>
</dbReference>
<dbReference type="AlphaFoldDB" id="A0A561PP55"/>
<evidence type="ECO:0000256" key="4">
    <source>
        <dbReference type="ARBA" id="ARBA00022989"/>
    </source>
</evidence>
<feature type="transmembrane region" description="Helical" evidence="7">
    <location>
        <begin position="302"/>
        <end position="322"/>
    </location>
</feature>
<keyword evidence="3 7" id="KW-0812">Transmembrane</keyword>
<sequence>MLKSYFKIAWRNLSKQKMYAAIKIGGFALGIAACLLIFLYIIDEVSYDRQIPGGHQVYRILGTYNDNGKLNKGTAWPAPLANTVEKDYPEVEKAGRYLDSPGWGDGGNSQVRRSDQTENNYEEGLVYADQSLLNILQPHFVYGDASQALTAPNTIVITQSRAEKYFPGENPVGKLLVLNNKIDKPYRVSGVIEDFPATTHFRHNFLITLAGVEFWPGEQTFWRASNYTTYVKLRPGTDYSALEKKITTGIIEHYFIPAMKEVGDVDAATLAKNAALVLQPLRDIHLRSEGVDDGLHHGDIRLVWLFGAVAGFILLIACINFINLATARSAGRAKEVGLRKAIGAQRTGLVYQFLSESLLYSLLSFLLGIALAWVLLPFFNTMADKSLSIPWQAWWFAPGMFLAAIFTGIVAGLYPAFYLSAFQPVSVLKGTMMAGSKSAAVRSGLVVFQFTASVVLIIATMIIYRQMGYMLHKKLGFDKEQVMVIQGASTLKEQAPEFRKALLQVPGVSNATVSGYLPVEGTRRDQNGFWNEGKRELESGLSTQIWIVDQDYVKTLGMKIIAGRNFSATMPTDSQAVVINQEMAKKLSLKDPIGKRVSNAWTTYTIIGVMENFHFESMKQTIGPLCLRLGNSPDIVAVKTSTADFPKLIAAITGVWKAFAPHQPIRYTFLDENFARMYADVQRTGSIITTFSILAVIVACLGLLGLSAFTAEQRTKEIGIRKILGASVQNVVILLSKDFLKLVLIAIILAIPLVWYGMHRWLENFAYQTDINWSLFVIAGLIALFIALFTVSFQSIKAALMNPVKALKTE</sequence>
<dbReference type="GO" id="GO:0005886">
    <property type="term" value="C:plasma membrane"/>
    <property type="evidence" value="ECO:0007669"/>
    <property type="project" value="UniProtKB-SubCell"/>
</dbReference>
<evidence type="ECO:0000256" key="7">
    <source>
        <dbReference type="SAM" id="Phobius"/>
    </source>
</evidence>
<dbReference type="InterPro" id="IPR025857">
    <property type="entry name" value="MacB_PCD"/>
</dbReference>
<dbReference type="GO" id="GO:0022857">
    <property type="term" value="F:transmembrane transporter activity"/>
    <property type="evidence" value="ECO:0007669"/>
    <property type="project" value="TreeGrafter"/>
</dbReference>
<keyword evidence="5 7" id="KW-0472">Membrane</keyword>
<evidence type="ECO:0000256" key="1">
    <source>
        <dbReference type="ARBA" id="ARBA00004651"/>
    </source>
</evidence>
<feature type="transmembrane region" description="Helical" evidence="7">
    <location>
        <begin position="20"/>
        <end position="42"/>
    </location>
</feature>
<organism evidence="10 11">
    <name type="scientific">Chitinophaga polysaccharea</name>
    <dbReference type="NCBI Taxonomy" id="1293035"/>
    <lineage>
        <taxon>Bacteria</taxon>
        <taxon>Pseudomonadati</taxon>
        <taxon>Bacteroidota</taxon>
        <taxon>Chitinophagia</taxon>
        <taxon>Chitinophagales</taxon>
        <taxon>Chitinophagaceae</taxon>
        <taxon>Chitinophaga</taxon>
    </lineage>
</organism>
<proteinExistence type="predicted"/>
<dbReference type="PROSITE" id="PS51257">
    <property type="entry name" value="PROKAR_LIPOPROTEIN"/>
    <property type="match status" value="1"/>
</dbReference>
<evidence type="ECO:0000259" key="9">
    <source>
        <dbReference type="Pfam" id="PF12704"/>
    </source>
</evidence>
<protein>
    <submittedName>
        <fullName evidence="10">Putative ABC transport system permease protein</fullName>
    </submittedName>
</protein>
<evidence type="ECO:0000256" key="2">
    <source>
        <dbReference type="ARBA" id="ARBA00022475"/>
    </source>
</evidence>
<feature type="domain" description="ABC3 transporter permease C-terminal" evidence="8">
    <location>
        <begin position="308"/>
        <end position="423"/>
    </location>
</feature>
<dbReference type="EMBL" id="VIWO01000005">
    <property type="protein sequence ID" value="TWF39892.1"/>
    <property type="molecule type" value="Genomic_DNA"/>
</dbReference>
<reference evidence="10 11" key="1">
    <citation type="submission" date="2019-06" db="EMBL/GenBank/DDBJ databases">
        <title>Sorghum-associated microbial communities from plants grown in Nebraska, USA.</title>
        <authorList>
            <person name="Schachtman D."/>
        </authorList>
    </citation>
    <scope>NUCLEOTIDE SEQUENCE [LARGE SCALE GENOMIC DNA]</scope>
    <source>
        <strain evidence="10 11">1209</strain>
    </source>
</reference>